<gene>
    <name evidence="1" type="ORF">MSG_02008</name>
</gene>
<dbReference type="KEGG" id="mshg:MSG_02008"/>
<organism evidence="1 2">
    <name type="scientific">Mycobacterium shigaense</name>
    <dbReference type="NCBI Taxonomy" id="722731"/>
    <lineage>
        <taxon>Bacteria</taxon>
        <taxon>Bacillati</taxon>
        <taxon>Actinomycetota</taxon>
        <taxon>Actinomycetes</taxon>
        <taxon>Mycobacteriales</taxon>
        <taxon>Mycobacteriaceae</taxon>
        <taxon>Mycobacterium</taxon>
        <taxon>Mycobacterium simiae complex</taxon>
    </lineage>
</organism>
<keyword evidence="2" id="KW-1185">Reference proteome</keyword>
<sequence length="105" mass="10574">MVAHLALIAVYVVAAFSALAGIGFTVQLFISDDPAETGTALSRRADRRGPILVAVGIGLGLIANTAAGHLPPSSASDLVAPSSMTDQCDNNDGLFGLCGAGQLNH</sequence>
<accession>A0A1Z4EGS1</accession>
<dbReference type="EMBL" id="AP018164">
    <property type="protein sequence ID" value="BAX92157.1"/>
    <property type="molecule type" value="Genomic_DNA"/>
</dbReference>
<protein>
    <submittedName>
        <fullName evidence="1">Uncharacterized protein</fullName>
    </submittedName>
</protein>
<reference evidence="2" key="1">
    <citation type="submission" date="2017-06" db="EMBL/GenBank/DDBJ databases">
        <title>Complete Genome Sequence of Mycobacterium shigaense.</title>
        <authorList>
            <person name="Fukano H."/>
            <person name="Yoshida M."/>
            <person name="Kazumi Y."/>
            <person name="Ogura Y."/>
            <person name="Mitarai S."/>
            <person name="Hayashi T."/>
            <person name="Hoshino Y."/>
        </authorList>
    </citation>
    <scope>NUCLEOTIDE SEQUENCE [LARGE SCALE GENOMIC DNA]</scope>
    <source>
        <strain evidence="2">UN-152</strain>
    </source>
</reference>
<proteinExistence type="predicted"/>
<dbReference type="RefSeq" id="WP_096439230.1">
    <property type="nucleotide sequence ID" value="NZ_CP157314.1"/>
</dbReference>
<dbReference type="AlphaFoldDB" id="A0A1Z4EGS1"/>
<dbReference type="OrthoDB" id="4739690at2"/>
<name>A0A1Z4EGS1_9MYCO</name>
<evidence type="ECO:0000313" key="1">
    <source>
        <dbReference type="EMBL" id="BAX92157.1"/>
    </source>
</evidence>
<dbReference type="Proteomes" id="UP000217736">
    <property type="component" value="Chromosome"/>
</dbReference>
<evidence type="ECO:0000313" key="2">
    <source>
        <dbReference type="Proteomes" id="UP000217736"/>
    </source>
</evidence>